<gene>
    <name evidence="2" type="ORF">RHSIM_Rhsim10G0212400</name>
</gene>
<proteinExistence type="predicted"/>
<evidence type="ECO:0000256" key="1">
    <source>
        <dbReference type="SAM" id="MobiDB-lite"/>
    </source>
</evidence>
<dbReference type="AlphaFoldDB" id="A0A834GDB0"/>
<evidence type="ECO:0000313" key="2">
    <source>
        <dbReference type="EMBL" id="KAF7129216.1"/>
    </source>
</evidence>
<sequence>MQLLEEGEEGKDRSTLRSKLELPVQAVLNLQGPVEHSKEVSDCKNLIKTLVMGMKTIIWSITHAHVPRSQVSPNTHGTPPQALGPPSSNSSVPQPFKGMREDEV</sequence>
<comment type="caution">
    <text evidence="2">The sequence shown here is derived from an EMBL/GenBank/DDBJ whole genome shotgun (WGS) entry which is preliminary data.</text>
</comment>
<reference evidence="2" key="1">
    <citation type="submission" date="2019-11" db="EMBL/GenBank/DDBJ databases">
        <authorList>
            <person name="Liu Y."/>
            <person name="Hou J."/>
            <person name="Li T.-Q."/>
            <person name="Guan C.-H."/>
            <person name="Wu X."/>
            <person name="Wu H.-Z."/>
            <person name="Ling F."/>
            <person name="Zhang R."/>
            <person name="Shi X.-G."/>
            <person name="Ren J.-P."/>
            <person name="Chen E.-F."/>
            <person name="Sun J.-M."/>
        </authorList>
    </citation>
    <scope>NUCLEOTIDE SEQUENCE</scope>
    <source>
        <strain evidence="2">Adult_tree_wgs_1</strain>
        <tissue evidence="2">Leaves</tissue>
    </source>
</reference>
<keyword evidence="3" id="KW-1185">Reference proteome</keyword>
<evidence type="ECO:0000313" key="3">
    <source>
        <dbReference type="Proteomes" id="UP000626092"/>
    </source>
</evidence>
<protein>
    <submittedName>
        <fullName evidence="2">Uncharacterized protein</fullName>
    </submittedName>
</protein>
<dbReference type="OrthoDB" id="5570127at2759"/>
<dbReference type="EMBL" id="WJXA01000010">
    <property type="protein sequence ID" value="KAF7129216.1"/>
    <property type="molecule type" value="Genomic_DNA"/>
</dbReference>
<name>A0A834GDB0_RHOSS</name>
<feature type="region of interest" description="Disordered" evidence="1">
    <location>
        <begin position="68"/>
        <end position="104"/>
    </location>
</feature>
<feature type="compositionally biased region" description="Polar residues" evidence="1">
    <location>
        <begin position="69"/>
        <end position="78"/>
    </location>
</feature>
<dbReference type="Proteomes" id="UP000626092">
    <property type="component" value="Unassembled WGS sequence"/>
</dbReference>
<accession>A0A834GDB0</accession>
<organism evidence="2 3">
    <name type="scientific">Rhododendron simsii</name>
    <name type="common">Sims's rhododendron</name>
    <dbReference type="NCBI Taxonomy" id="118357"/>
    <lineage>
        <taxon>Eukaryota</taxon>
        <taxon>Viridiplantae</taxon>
        <taxon>Streptophyta</taxon>
        <taxon>Embryophyta</taxon>
        <taxon>Tracheophyta</taxon>
        <taxon>Spermatophyta</taxon>
        <taxon>Magnoliopsida</taxon>
        <taxon>eudicotyledons</taxon>
        <taxon>Gunneridae</taxon>
        <taxon>Pentapetalae</taxon>
        <taxon>asterids</taxon>
        <taxon>Ericales</taxon>
        <taxon>Ericaceae</taxon>
        <taxon>Ericoideae</taxon>
        <taxon>Rhodoreae</taxon>
        <taxon>Rhododendron</taxon>
    </lineage>
</organism>